<keyword evidence="3" id="KW-1185">Reference proteome</keyword>
<dbReference type="GO" id="GO:0016887">
    <property type="term" value="F:ATP hydrolysis activity"/>
    <property type="evidence" value="ECO:0007669"/>
    <property type="project" value="TreeGrafter"/>
</dbReference>
<dbReference type="GO" id="GO:0005634">
    <property type="term" value="C:nucleus"/>
    <property type="evidence" value="ECO:0007669"/>
    <property type="project" value="TreeGrafter"/>
</dbReference>
<dbReference type="Gene3D" id="3.40.50.620">
    <property type="entry name" value="HUPs"/>
    <property type="match status" value="1"/>
</dbReference>
<dbReference type="InterPro" id="IPR014729">
    <property type="entry name" value="Rossmann-like_a/b/a_fold"/>
</dbReference>
<dbReference type="PANTHER" id="PTHR31285">
    <property type="entry name" value="NICOTINAMIDE MONONUCLEOTIDE ADENYLYLTRANSFERASE"/>
    <property type="match status" value="1"/>
</dbReference>
<dbReference type="Pfam" id="PF01467">
    <property type="entry name" value="CTP_transf_like"/>
    <property type="match status" value="1"/>
</dbReference>
<dbReference type="InterPro" id="IPR004821">
    <property type="entry name" value="Cyt_trans-like"/>
</dbReference>
<organism evidence="2 3">
    <name type="scientific">Cyanidium caldarium</name>
    <name type="common">Red alga</name>
    <dbReference type="NCBI Taxonomy" id="2771"/>
    <lineage>
        <taxon>Eukaryota</taxon>
        <taxon>Rhodophyta</taxon>
        <taxon>Bangiophyceae</taxon>
        <taxon>Cyanidiales</taxon>
        <taxon>Cyanidiaceae</taxon>
        <taxon>Cyanidium</taxon>
    </lineage>
</organism>
<dbReference type="AlphaFoldDB" id="A0AAV9IXS7"/>
<sequence length="217" mass="24506">MTALEALRFLRDESLSRYTYLPQLRQWSAALDAAPLILLPGAFNPLHDGHRLLLDAARHMIGTDTSAGYELSVSNVDKGVLSAEALAERVAQFIDRPTAVTLTRAPLFTEKATVLPGRVWVIGHDTAVRLVDPKYYGNCERRLREALDTIRQHRCRFLVAGRLDQHCTTTDKARAPYRTLQDVPLPLGYEALFSAIPEDRFRWDSSSTELRQHRAPE</sequence>
<dbReference type="PANTHER" id="PTHR31285:SF0">
    <property type="entry name" value="NICOTINAMIDE MONONUCLEOTIDE ADENYLYLTRANSFERASE"/>
    <property type="match status" value="1"/>
</dbReference>
<name>A0AAV9IXS7_CYACA</name>
<dbReference type="Proteomes" id="UP001301350">
    <property type="component" value="Unassembled WGS sequence"/>
</dbReference>
<evidence type="ECO:0000313" key="3">
    <source>
        <dbReference type="Proteomes" id="UP001301350"/>
    </source>
</evidence>
<dbReference type="GO" id="GO:0000309">
    <property type="term" value="F:nicotinamide-nucleotide adenylyltransferase activity"/>
    <property type="evidence" value="ECO:0007669"/>
    <property type="project" value="TreeGrafter"/>
</dbReference>
<comment type="caution">
    <text evidence="2">The sequence shown here is derived from an EMBL/GenBank/DDBJ whole genome shotgun (WGS) entry which is preliminary data.</text>
</comment>
<protein>
    <recommendedName>
        <fullName evidence="1">Cytidyltransferase-like domain-containing protein</fullName>
    </recommendedName>
</protein>
<evidence type="ECO:0000259" key="1">
    <source>
        <dbReference type="Pfam" id="PF01467"/>
    </source>
</evidence>
<gene>
    <name evidence="2" type="ORF">CDCA_CDCA10G2939</name>
</gene>
<dbReference type="SUPFAM" id="SSF52374">
    <property type="entry name" value="Nucleotidylyl transferase"/>
    <property type="match status" value="1"/>
</dbReference>
<accession>A0AAV9IXS7</accession>
<proteinExistence type="predicted"/>
<dbReference type="GO" id="GO:0005737">
    <property type="term" value="C:cytoplasm"/>
    <property type="evidence" value="ECO:0007669"/>
    <property type="project" value="TreeGrafter"/>
</dbReference>
<dbReference type="EMBL" id="JANCYW010000010">
    <property type="protein sequence ID" value="KAK4536914.1"/>
    <property type="molecule type" value="Genomic_DNA"/>
</dbReference>
<reference evidence="2 3" key="1">
    <citation type="submission" date="2022-07" db="EMBL/GenBank/DDBJ databases">
        <title>Genome-wide signatures of adaptation to extreme environments.</title>
        <authorList>
            <person name="Cho C.H."/>
            <person name="Yoon H.S."/>
        </authorList>
    </citation>
    <scope>NUCLEOTIDE SEQUENCE [LARGE SCALE GENOMIC DNA]</scope>
    <source>
        <strain evidence="2 3">DBV 063 E5</strain>
    </source>
</reference>
<evidence type="ECO:0000313" key="2">
    <source>
        <dbReference type="EMBL" id="KAK4536914.1"/>
    </source>
</evidence>
<feature type="domain" description="Cytidyltransferase-like" evidence="1">
    <location>
        <begin position="38"/>
        <end position="212"/>
    </location>
</feature>